<proteinExistence type="predicted"/>
<accession>A0ABT1PE62</accession>
<dbReference type="Proteomes" id="UP001206206">
    <property type="component" value="Unassembled WGS sequence"/>
</dbReference>
<name>A0ABT1PE62_9ACTN</name>
<evidence type="ECO:0008006" key="3">
    <source>
        <dbReference type="Google" id="ProtNLM"/>
    </source>
</evidence>
<reference evidence="1 2" key="1">
    <citation type="submission" date="2022-06" db="EMBL/GenBank/DDBJ databases">
        <title>Draft genome sequence of type strain Streptomyces rubrisoli DSM 42083.</title>
        <authorList>
            <person name="Duangmal K."/>
            <person name="Klaysubun C."/>
        </authorList>
    </citation>
    <scope>NUCLEOTIDE SEQUENCE [LARGE SCALE GENOMIC DNA]</scope>
    <source>
        <strain evidence="1 2">DSM 42083</strain>
    </source>
</reference>
<protein>
    <recommendedName>
        <fullName evidence="3">Alkaline phosphatase</fullName>
    </recommendedName>
</protein>
<evidence type="ECO:0000313" key="1">
    <source>
        <dbReference type="EMBL" id="MCQ4042753.1"/>
    </source>
</evidence>
<dbReference type="EMBL" id="JANFNH010000009">
    <property type="protein sequence ID" value="MCQ4042753.1"/>
    <property type="molecule type" value="Genomic_DNA"/>
</dbReference>
<gene>
    <name evidence="1" type="ORF">NON19_12120</name>
</gene>
<keyword evidence="2" id="KW-1185">Reference proteome</keyword>
<dbReference type="RefSeq" id="WP_255927227.1">
    <property type="nucleotide sequence ID" value="NZ_JANFNH010000009.1"/>
</dbReference>
<comment type="caution">
    <text evidence="1">The sequence shown here is derived from an EMBL/GenBank/DDBJ whole genome shotgun (WGS) entry which is preliminary data.</text>
</comment>
<organism evidence="1 2">
    <name type="scientific">Streptantibioticus rubrisoli</name>
    <dbReference type="NCBI Taxonomy" id="1387313"/>
    <lineage>
        <taxon>Bacteria</taxon>
        <taxon>Bacillati</taxon>
        <taxon>Actinomycetota</taxon>
        <taxon>Actinomycetes</taxon>
        <taxon>Kitasatosporales</taxon>
        <taxon>Streptomycetaceae</taxon>
        <taxon>Streptantibioticus</taxon>
    </lineage>
</organism>
<evidence type="ECO:0000313" key="2">
    <source>
        <dbReference type="Proteomes" id="UP001206206"/>
    </source>
</evidence>
<sequence length="73" mass="7168">MVNRAPSAPGAVPFQAAAQSVTIPGRCWSAGCAAKAVLPSAAETAAVQISAVTARGEASFMVMLFLGDGMSGG</sequence>